<keyword evidence="2" id="KW-1185">Reference proteome</keyword>
<dbReference type="InterPro" id="IPR001451">
    <property type="entry name" value="Hexapep"/>
</dbReference>
<dbReference type="RefSeq" id="WP_117893320.1">
    <property type="nucleotide sequence ID" value="NZ_CABJCV010000002.1"/>
</dbReference>
<proteinExistence type="predicted"/>
<accession>A0A412G5H1</accession>
<evidence type="ECO:0000313" key="1">
    <source>
        <dbReference type="EMBL" id="RGR76272.1"/>
    </source>
</evidence>
<name>A0A412G5H1_9FIRM</name>
<evidence type="ECO:0000313" key="2">
    <source>
        <dbReference type="Proteomes" id="UP000284178"/>
    </source>
</evidence>
<dbReference type="EMBL" id="QRUP01000002">
    <property type="protein sequence ID" value="RGR76272.1"/>
    <property type="molecule type" value="Genomic_DNA"/>
</dbReference>
<comment type="caution">
    <text evidence="1">The sequence shown here is derived from an EMBL/GenBank/DDBJ whole genome shotgun (WGS) entry which is preliminary data.</text>
</comment>
<dbReference type="Proteomes" id="UP000284178">
    <property type="component" value="Unassembled WGS sequence"/>
</dbReference>
<sequence>MGENVLMYANSSVLGNCDIGNNVIISAGVKIIGENIPDCSIVFGCSPCLTIKDVSVEEIRRKQSHIWEESNGCSENK</sequence>
<organism evidence="1 2">
    <name type="scientific">Holdemania filiformis</name>
    <dbReference type="NCBI Taxonomy" id="61171"/>
    <lineage>
        <taxon>Bacteria</taxon>
        <taxon>Bacillati</taxon>
        <taxon>Bacillota</taxon>
        <taxon>Erysipelotrichia</taxon>
        <taxon>Erysipelotrichales</taxon>
        <taxon>Erysipelotrichaceae</taxon>
        <taxon>Holdemania</taxon>
    </lineage>
</organism>
<dbReference type="Pfam" id="PF00132">
    <property type="entry name" value="Hexapep"/>
    <property type="match status" value="1"/>
</dbReference>
<gene>
    <name evidence="1" type="ORF">DWY25_02655</name>
</gene>
<reference evidence="1 2" key="1">
    <citation type="submission" date="2018-08" db="EMBL/GenBank/DDBJ databases">
        <title>A genome reference for cultivated species of the human gut microbiota.</title>
        <authorList>
            <person name="Zou Y."/>
            <person name="Xue W."/>
            <person name="Luo G."/>
        </authorList>
    </citation>
    <scope>NUCLEOTIDE SEQUENCE [LARGE SCALE GENOMIC DNA]</scope>
    <source>
        <strain evidence="1 2">AF24-29</strain>
    </source>
</reference>
<dbReference type="InterPro" id="IPR011004">
    <property type="entry name" value="Trimer_LpxA-like_sf"/>
</dbReference>
<dbReference type="SUPFAM" id="SSF51161">
    <property type="entry name" value="Trimeric LpxA-like enzymes"/>
    <property type="match status" value="1"/>
</dbReference>
<protein>
    <submittedName>
        <fullName evidence="1">Uncharacterized protein</fullName>
    </submittedName>
</protein>
<dbReference type="Gene3D" id="2.160.10.10">
    <property type="entry name" value="Hexapeptide repeat proteins"/>
    <property type="match status" value="1"/>
</dbReference>
<dbReference type="GeneID" id="99614103"/>
<dbReference type="AlphaFoldDB" id="A0A412G5H1"/>